<evidence type="ECO:0008006" key="4">
    <source>
        <dbReference type="Google" id="ProtNLM"/>
    </source>
</evidence>
<gene>
    <name evidence="2" type="ORF">HF526_33610</name>
</gene>
<dbReference type="EMBL" id="JAAXLA010000130">
    <property type="protein sequence ID" value="NMI02194.1"/>
    <property type="molecule type" value="Genomic_DNA"/>
</dbReference>
<protein>
    <recommendedName>
        <fullName evidence="4">RNA polymerase subunit sigma-70</fullName>
    </recommendedName>
</protein>
<dbReference type="RefSeq" id="WP_169385695.1">
    <property type="nucleotide sequence ID" value="NZ_JAAXLA010000130.1"/>
</dbReference>
<evidence type="ECO:0000313" key="2">
    <source>
        <dbReference type="EMBL" id="NMI02194.1"/>
    </source>
</evidence>
<comment type="caution">
    <text evidence="2">The sequence shown here is derived from an EMBL/GenBank/DDBJ whole genome shotgun (WGS) entry which is preliminary data.</text>
</comment>
<feature type="compositionally biased region" description="Low complexity" evidence="1">
    <location>
        <begin position="221"/>
        <end position="233"/>
    </location>
</feature>
<proteinExistence type="predicted"/>
<reference evidence="2 3" key="1">
    <citation type="submission" date="2020-04" db="EMBL/GenBank/DDBJ databases">
        <authorList>
            <person name="Klaysubun C."/>
            <person name="Duangmal K."/>
            <person name="Lipun K."/>
        </authorList>
    </citation>
    <scope>NUCLEOTIDE SEQUENCE [LARGE SCALE GENOMIC DNA]</scope>
    <source>
        <strain evidence="2 3">K10HN5</strain>
    </source>
</reference>
<organism evidence="2 3">
    <name type="scientific">Pseudonocardia acidicola</name>
    <dbReference type="NCBI Taxonomy" id="2724939"/>
    <lineage>
        <taxon>Bacteria</taxon>
        <taxon>Bacillati</taxon>
        <taxon>Actinomycetota</taxon>
        <taxon>Actinomycetes</taxon>
        <taxon>Pseudonocardiales</taxon>
        <taxon>Pseudonocardiaceae</taxon>
        <taxon>Pseudonocardia</taxon>
    </lineage>
</organism>
<keyword evidence="3" id="KW-1185">Reference proteome</keyword>
<sequence length="242" mass="25947">MSDLWPDPVAGAPYTSRSLAHLALGAVAREASDFARGLVPTGAGRGGYDGALLADALRIAELAEQVLAAAVVVEREDGTTWEEIGAVLGVTRSSAHKRWQPVAQRWNEQMERAAVRGRVDDEGLPEVLADPPGLVARRLDEWVVRHREPGDPIAGEHPVSDALERMNPLRELLHLAGVRRQLWASYEGAPPPGLLAPIAEREAELEEALAKTAPPNEAGEHAAAAAKARAYAAQLRDQTTPD</sequence>
<evidence type="ECO:0000313" key="3">
    <source>
        <dbReference type="Proteomes" id="UP000820669"/>
    </source>
</evidence>
<name>A0ABX1SPX5_9PSEU</name>
<accession>A0ABX1SPX5</accession>
<evidence type="ECO:0000256" key="1">
    <source>
        <dbReference type="SAM" id="MobiDB-lite"/>
    </source>
</evidence>
<feature type="region of interest" description="Disordered" evidence="1">
    <location>
        <begin position="213"/>
        <end position="242"/>
    </location>
</feature>
<dbReference type="Proteomes" id="UP000820669">
    <property type="component" value="Unassembled WGS sequence"/>
</dbReference>